<gene>
    <name evidence="11" type="primary">gspE</name>
    <name evidence="11" type="ORF">OOT00_03070</name>
</gene>
<feature type="domain" description="Bacterial type II secretion system protein E" evidence="10">
    <location>
        <begin position="374"/>
        <end position="388"/>
    </location>
</feature>
<evidence type="ECO:0000259" key="10">
    <source>
        <dbReference type="PROSITE" id="PS00662"/>
    </source>
</evidence>
<evidence type="ECO:0000256" key="9">
    <source>
        <dbReference type="SAM" id="Coils"/>
    </source>
</evidence>
<dbReference type="Proteomes" id="UP001209681">
    <property type="component" value="Unassembled WGS sequence"/>
</dbReference>
<evidence type="ECO:0000256" key="1">
    <source>
        <dbReference type="ARBA" id="ARBA00006611"/>
    </source>
</evidence>
<keyword evidence="9" id="KW-0175">Coiled coil</keyword>
<evidence type="ECO:0000256" key="3">
    <source>
        <dbReference type="ARBA" id="ARBA00022741"/>
    </source>
</evidence>
<dbReference type="InterPro" id="IPR007831">
    <property type="entry name" value="T2SS_GspE_N"/>
</dbReference>
<dbReference type="NCBIfam" id="TIGR02533">
    <property type="entry name" value="type_II_gspE"/>
    <property type="match status" value="1"/>
</dbReference>
<comment type="similarity">
    <text evidence="1">Belongs to the GSP E family.</text>
</comment>
<protein>
    <recommendedName>
        <fullName evidence="7">protein-secreting ATPase</fullName>
        <ecNumber evidence="7">7.4.2.8</ecNumber>
    </recommendedName>
</protein>
<organism evidence="11 12">
    <name type="scientific">Desulfobotulus pelophilus</name>
    <dbReference type="NCBI Taxonomy" id="2823377"/>
    <lineage>
        <taxon>Bacteria</taxon>
        <taxon>Pseudomonadati</taxon>
        <taxon>Thermodesulfobacteriota</taxon>
        <taxon>Desulfobacteria</taxon>
        <taxon>Desulfobacterales</taxon>
        <taxon>Desulfobacteraceae</taxon>
        <taxon>Desulfobotulus</taxon>
    </lineage>
</organism>
<keyword evidence="3" id="KW-0547">Nucleotide-binding</keyword>
<keyword evidence="4" id="KW-0067">ATP-binding</keyword>
<dbReference type="SUPFAM" id="SSF52540">
    <property type="entry name" value="P-loop containing nucleoside triphosphate hydrolases"/>
    <property type="match status" value="1"/>
</dbReference>
<dbReference type="Pfam" id="PF05157">
    <property type="entry name" value="MshEN"/>
    <property type="match status" value="1"/>
</dbReference>
<evidence type="ECO:0000256" key="8">
    <source>
        <dbReference type="ARBA" id="ARBA00034006"/>
    </source>
</evidence>
<dbReference type="CDD" id="cd01129">
    <property type="entry name" value="PulE-GspE-like"/>
    <property type="match status" value="1"/>
</dbReference>
<sequence length="554" mass="60697">MHEIVAEKLGLSLGCRRELVLSIMKEGEEGLVEGLIKARAGDERSVLAAVSEAFHIPLMLEIEPGSMDFARKVPIHFLKRHLLLPMEGEGRVIMHDPLSLEAAGDLCPLLGTEPLSPVLAPRARILAAINQAYDEARGSAEELAQNLEEESGDSILSEIEEAADLLDDSNDAPIIKLVNHIIAQAVKAKASDIHIEPYQDRFVIRYRMDGMLYELMRPAKWMQAPLVSRIKIMAKLNIAEKRLPQDGRLEVKIGGQSVDVRISTVPTAFGERVVLRLLNKAGNLLTLSDFGMAADTYQTIQRLIHQPNGIILVTGPTGSGKTTTLYAALSEINREDLNIVTIEDPVEYRIPGIGQIQVSPKIGLTFAKGLRSIVRQDPDVILVGEIRDQETAEIAVQSALTGHLVFSTLHTNDSASAITRLVDIGIEPFLIASAVKAVMAQRLVRILCPECKIPYQPLPEEIDTLGPEGECLRSREVFQPVGCTACLQTGYRGRMSIYEIMEMDSTLKKLVLKTSDANPIQNAAVRAGMVTLRKDGIRKIGEGLTTIAEVLRVS</sequence>
<dbReference type="InterPro" id="IPR037257">
    <property type="entry name" value="T2SS_E_N_sf"/>
</dbReference>
<dbReference type="PANTHER" id="PTHR30258">
    <property type="entry name" value="TYPE II SECRETION SYSTEM PROTEIN GSPE-RELATED"/>
    <property type="match status" value="1"/>
</dbReference>
<keyword evidence="12" id="KW-1185">Reference proteome</keyword>
<evidence type="ECO:0000256" key="6">
    <source>
        <dbReference type="ARBA" id="ARBA00022967"/>
    </source>
</evidence>
<dbReference type="PROSITE" id="PS00662">
    <property type="entry name" value="T2SP_E"/>
    <property type="match status" value="1"/>
</dbReference>
<dbReference type="PANTHER" id="PTHR30258:SF2">
    <property type="entry name" value="COMG OPERON PROTEIN 1"/>
    <property type="match status" value="1"/>
</dbReference>
<keyword evidence="5" id="KW-0653">Protein transport</keyword>
<dbReference type="EMBL" id="JAPFPW010000002">
    <property type="protein sequence ID" value="MCW7752962.1"/>
    <property type="molecule type" value="Genomic_DNA"/>
</dbReference>
<evidence type="ECO:0000313" key="12">
    <source>
        <dbReference type="Proteomes" id="UP001209681"/>
    </source>
</evidence>
<dbReference type="EC" id="7.4.2.8" evidence="7"/>
<proteinExistence type="inferred from homology"/>
<reference evidence="11 12" key="1">
    <citation type="submission" date="2022-11" db="EMBL/GenBank/DDBJ databases">
        <title>Desulfobotulus tamanensis H1 sp. nov. - anaerobic, alkaliphilic, sulphate reducing bacterium isolated from terrestrial mud volcano.</title>
        <authorList>
            <person name="Frolova A."/>
            <person name="Merkel A.Y."/>
            <person name="Slobodkin A.I."/>
        </authorList>
    </citation>
    <scope>NUCLEOTIDE SEQUENCE [LARGE SCALE GENOMIC DNA]</scope>
    <source>
        <strain evidence="11 12">H1</strain>
    </source>
</reference>
<dbReference type="InterPro" id="IPR013369">
    <property type="entry name" value="T2SS_GspE"/>
</dbReference>
<dbReference type="Pfam" id="PF00437">
    <property type="entry name" value="T2SSE"/>
    <property type="match status" value="1"/>
</dbReference>
<comment type="caution">
    <text evidence="11">The sequence shown here is derived from an EMBL/GenBank/DDBJ whole genome shotgun (WGS) entry which is preliminary data.</text>
</comment>
<keyword evidence="2" id="KW-0813">Transport</keyword>
<name>A0ABT3N668_9BACT</name>
<dbReference type="SUPFAM" id="SSF160246">
    <property type="entry name" value="EspE N-terminal domain-like"/>
    <property type="match status" value="1"/>
</dbReference>
<accession>A0ABT3N668</accession>
<dbReference type="RefSeq" id="WP_265423820.1">
    <property type="nucleotide sequence ID" value="NZ_JAPFPW010000002.1"/>
</dbReference>
<dbReference type="InterPro" id="IPR027417">
    <property type="entry name" value="P-loop_NTPase"/>
</dbReference>
<evidence type="ECO:0000256" key="5">
    <source>
        <dbReference type="ARBA" id="ARBA00022927"/>
    </source>
</evidence>
<dbReference type="InterPro" id="IPR003593">
    <property type="entry name" value="AAA+_ATPase"/>
</dbReference>
<dbReference type="SMART" id="SM00382">
    <property type="entry name" value="AAA"/>
    <property type="match status" value="1"/>
</dbReference>
<dbReference type="Gene3D" id="3.30.450.90">
    <property type="match status" value="1"/>
</dbReference>
<evidence type="ECO:0000256" key="4">
    <source>
        <dbReference type="ARBA" id="ARBA00022840"/>
    </source>
</evidence>
<dbReference type="InterPro" id="IPR001482">
    <property type="entry name" value="T2SS/T4SS_dom"/>
</dbReference>
<evidence type="ECO:0000256" key="7">
    <source>
        <dbReference type="ARBA" id="ARBA00024382"/>
    </source>
</evidence>
<feature type="coiled-coil region" evidence="9">
    <location>
        <begin position="126"/>
        <end position="153"/>
    </location>
</feature>
<comment type="catalytic activity">
    <reaction evidence="8">
        <text>ATP + H2O + cellular proteinSide 1 = ADP + phosphate + cellular proteinSide 2.</text>
        <dbReference type="EC" id="7.4.2.8"/>
    </reaction>
</comment>
<dbReference type="Gene3D" id="3.40.50.300">
    <property type="entry name" value="P-loop containing nucleotide triphosphate hydrolases"/>
    <property type="match status" value="1"/>
</dbReference>
<evidence type="ECO:0000313" key="11">
    <source>
        <dbReference type="EMBL" id="MCW7752962.1"/>
    </source>
</evidence>
<keyword evidence="6" id="KW-1278">Translocase</keyword>
<evidence type="ECO:0000256" key="2">
    <source>
        <dbReference type="ARBA" id="ARBA00022448"/>
    </source>
</evidence>
<dbReference type="Gene3D" id="3.30.300.160">
    <property type="entry name" value="Type II secretion system, protein E, N-terminal domain"/>
    <property type="match status" value="1"/>
</dbReference>